<keyword evidence="15" id="KW-0175">Coiled coil</keyword>
<evidence type="ECO:0000256" key="4">
    <source>
        <dbReference type="ARBA" id="ARBA00022729"/>
    </source>
</evidence>
<keyword evidence="8" id="KW-0862">Zinc</keyword>
<dbReference type="STRING" id="4846.A0A367K662"/>
<evidence type="ECO:0000313" key="16">
    <source>
        <dbReference type="EMBL" id="RCH97704.1"/>
    </source>
</evidence>
<protein>
    <recommendedName>
        <fullName evidence="11">Calreticulin</fullName>
    </recommendedName>
</protein>
<evidence type="ECO:0000256" key="8">
    <source>
        <dbReference type="ARBA" id="ARBA00022833"/>
    </source>
</evidence>
<dbReference type="InterPro" id="IPR001580">
    <property type="entry name" value="Calret/calnex"/>
</dbReference>
<dbReference type="EMBL" id="PJQM01002152">
    <property type="protein sequence ID" value="RCH97704.1"/>
    <property type="molecule type" value="Genomic_DNA"/>
</dbReference>
<comment type="caution">
    <text evidence="16">The sequence shown here is derived from an EMBL/GenBank/DDBJ whole genome shotgun (WGS) entry which is preliminary data.</text>
</comment>
<name>A0A367K662_RHIST</name>
<keyword evidence="7 11" id="KW-0256">Endoplasmic reticulum</keyword>
<dbReference type="InterPro" id="IPR013320">
    <property type="entry name" value="ConA-like_dom_sf"/>
</dbReference>
<dbReference type="Pfam" id="PF00262">
    <property type="entry name" value="Calreticulin"/>
    <property type="match status" value="1"/>
</dbReference>
<keyword evidence="10 11" id="KW-0143">Chaperone</keyword>
<evidence type="ECO:0000256" key="13">
    <source>
        <dbReference type="PIRSR" id="PIRSR002356-3"/>
    </source>
</evidence>
<evidence type="ECO:0000256" key="14">
    <source>
        <dbReference type="RuleBase" id="RU362126"/>
    </source>
</evidence>
<evidence type="ECO:0000256" key="3">
    <source>
        <dbReference type="ARBA" id="ARBA00022723"/>
    </source>
</evidence>
<dbReference type="GO" id="GO:0006457">
    <property type="term" value="P:protein folding"/>
    <property type="evidence" value="ECO:0007669"/>
    <property type="project" value="InterPro"/>
</dbReference>
<dbReference type="PANTHER" id="PTHR11073">
    <property type="entry name" value="CALRETICULIN AND CALNEXIN"/>
    <property type="match status" value="1"/>
</dbReference>
<feature type="coiled-coil region" evidence="15">
    <location>
        <begin position="343"/>
        <end position="381"/>
    </location>
</feature>
<dbReference type="GO" id="GO:0005788">
    <property type="term" value="C:endoplasmic reticulum lumen"/>
    <property type="evidence" value="ECO:0007669"/>
    <property type="project" value="UniProtKB-SubCell"/>
</dbReference>
<comment type="similarity">
    <text evidence="2 11 14">Belongs to the calreticulin family.</text>
</comment>
<proteinExistence type="inferred from homology"/>
<keyword evidence="3" id="KW-0479">Metal-binding</keyword>
<dbReference type="SUPFAM" id="SSF63887">
    <property type="entry name" value="P-domain of calnexin/calreticulin"/>
    <property type="match status" value="1"/>
</dbReference>
<dbReference type="GO" id="GO:0030246">
    <property type="term" value="F:carbohydrate binding"/>
    <property type="evidence" value="ECO:0007669"/>
    <property type="project" value="UniProtKB-KW"/>
</dbReference>
<evidence type="ECO:0000256" key="1">
    <source>
        <dbReference type="ARBA" id="ARBA00004319"/>
    </source>
</evidence>
<feature type="binding site" evidence="12">
    <location>
        <position position="108"/>
    </location>
    <ligand>
        <name>an alpha-D-glucoside</name>
        <dbReference type="ChEBI" id="CHEBI:22390"/>
    </ligand>
</feature>
<gene>
    <name evidence="16" type="primary">CALR3</name>
    <name evidence="16" type="ORF">CU098_009852</name>
</gene>
<dbReference type="PRINTS" id="PR00626">
    <property type="entry name" value="CALRETICULIN"/>
</dbReference>
<evidence type="ECO:0000256" key="12">
    <source>
        <dbReference type="PIRSR" id="PIRSR002356-1"/>
    </source>
</evidence>
<keyword evidence="5" id="KW-0430">Lectin</keyword>
<keyword evidence="13" id="KW-1015">Disulfide bond</keyword>
<dbReference type="InterPro" id="IPR018124">
    <property type="entry name" value="Calret/calnex_CS"/>
</dbReference>
<reference evidence="16 17" key="1">
    <citation type="journal article" date="2018" name="G3 (Bethesda)">
        <title>Phylogenetic and Phylogenomic Definition of Rhizopus Species.</title>
        <authorList>
            <person name="Gryganskyi A.P."/>
            <person name="Golan J."/>
            <person name="Dolatabadi S."/>
            <person name="Mondo S."/>
            <person name="Robb S."/>
            <person name="Idnurm A."/>
            <person name="Muszewska A."/>
            <person name="Steczkiewicz K."/>
            <person name="Masonjones S."/>
            <person name="Liao H.L."/>
            <person name="Gajdeczka M.T."/>
            <person name="Anike F."/>
            <person name="Vuek A."/>
            <person name="Anishchenko I.M."/>
            <person name="Voigt K."/>
            <person name="de Hoog G.S."/>
            <person name="Smith M.E."/>
            <person name="Heitman J."/>
            <person name="Vilgalys R."/>
            <person name="Stajich J.E."/>
        </authorList>
    </citation>
    <scope>NUCLEOTIDE SEQUENCE [LARGE SCALE GENOMIC DNA]</scope>
    <source>
        <strain evidence="16 17">LSU 92-RS-03</strain>
    </source>
</reference>
<evidence type="ECO:0000256" key="11">
    <source>
        <dbReference type="PIRNR" id="PIRNR002356"/>
    </source>
</evidence>
<feature type="chain" id="PRO_5016479099" description="Calreticulin" evidence="14">
    <location>
        <begin position="17"/>
        <end position="389"/>
    </location>
</feature>
<dbReference type="InterPro" id="IPR009033">
    <property type="entry name" value="Calreticulin/calnexin_P_dom_sf"/>
</dbReference>
<dbReference type="Proteomes" id="UP000253551">
    <property type="component" value="Unassembled WGS sequence"/>
</dbReference>
<dbReference type="GO" id="GO:0051082">
    <property type="term" value="F:unfolded protein binding"/>
    <property type="evidence" value="ECO:0007669"/>
    <property type="project" value="InterPro"/>
</dbReference>
<accession>A0A367K662</accession>
<feature type="binding site" evidence="12">
    <location>
        <position position="297"/>
    </location>
    <ligand>
        <name>an alpha-D-glucoside</name>
        <dbReference type="ChEBI" id="CHEBI:22390"/>
    </ligand>
</feature>
<dbReference type="SUPFAM" id="SSF49899">
    <property type="entry name" value="Concanavalin A-like lectins/glucanases"/>
    <property type="match status" value="1"/>
</dbReference>
<evidence type="ECO:0000256" key="10">
    <source>
        <dbReference type="ARBA" id="ARBA00023186"/>
    </source>
</evidence>
<dbReference type="PIRSF" id="PIRSF002356">
    <property type="entry name" value="Calreticulin"/>
    <property type="match status" value="1"/>
</dbReference>
<keyword evidence="6" id="KW-0677">Repeat</keyword>
<evidence type="ECO:0000256" key="5">
    <source>
        <dbReference type="ARBA" id="ARBA00022734"/>
    </source>
</evidence>
<comment type="subcellular location">
    <subcellularLocation>
        <location evidence="1 11">Endoplasmic reticulum lumen</location>
    </subcellularLocation>
</comment>
<dbReference type="GO" id="GO:0036503">
    <property type="term" value="P:ERAD pathway"/>
    <property type="evidence" value="ECO:0007669"/>
    <property type="project" value="TreeGrafter"/>
</dbReference>
<dbReference type="AlphaFoldDB" id="A0A367K662"/>
<keyword evidence="4 14" id="KW-0732">Signal</keyword>
<dbReference type="GO" id="GO:0005509">
    <property type="term" value="F:calcium ion binding"/>
    <property type="evidence" value="ECO:0007669"/>
    <property type="project" value="InterPro"/>
</dbReference>
<dbReference type="OrthoDB" id="1938156at2759"/>
<feature type="signal peptide" evidence="14">
    <location>
        <begin position="1"/>
        <end position="16"/>
    </location>
</feature>
<dbReference type="InterPro" id="IPR009169">
    <property type="entry name" value="Calreticulin"/>
</dbReference>
<dbReference type="PANTHER" id="PTHR11073:SF2">
    <property type="entry name" value="CALRETICULIN"/>
    <property type="match status" value="1"/>
</dbReference>
<evidence type="ECO:0000256" key="9">
    <source>
        <dbReference type="ARBA" id="ARBA00022837"/>
    </source>
</evidence>
<feature type="binding site" evidence="12">
    <location>
        <position position="125"/>
    </location>
    <ligand>
        <name>an alpha-D-glucoside</name>
        <dbReference type="ChEBI" id="CHEBI:22390"/>
    </ligand>
</feature>
<evidence type="ECO:0000256" key="6">
    <source>
        <dbReference type="ARBA" id="ARBA00022737"/>
    </source>
</evidence>
<feature type="binding site" evidence="12">
    <location>
        <position position="132"/>
    </location>
    <ligand>
        <name>an alpha-D-glucoside</name>
        <dbReference type="ChEBI" id="CHEBI:22390"/>
    </ligand>
</feature>
<dbReference type="Gene3D" id="2.60.120.200">
    <property type="match status" value="2"/>
</dbReference>
<evidence type="ECO:0000256" key="2">
    <source>
        <dbReference type="ARBA" id="ARBA00010983"/>
    </source>
</evidence>
<evidence type="ECO:0000256" key="7">
    <source>
        <dbReference type="ARBA" id="ARBA00022824"/>
    </source>
</evidence>
<feature type="disulfide bond" evidence="13">
    <location>
        <begin position="102"/>
        <end position="134"/>
    </location>
</feature>
<sequence length="389" mass="44167">MKILTLTAAILGLTSAKVFLDETFSDGEGWKDRWTPSSYRSDLGSLEVSPGKWFADEASSMGLRTTEDYRFYAVSTKIQPFSNKDKNLVIQFDVKNEQDIDCGGSYLKFFGEEFDPKTFNGDSEYNIMFGPDICGSKSLVHAIFHYKGQNHDLKKTVTAPTDTLSHTYTLIVKPDQTYEILIDSESKVKGSLLVDWDFLPPQEIQDPKVSKPEDWVDEAEIENDLPLLIVDPAATKPEDWDDEMDGEWEAPMVANPEHKKIPNPLYKGEWVHPMVVNPDYKADPEIYVYQFSHVGLDIWQVKSGTIFDNILITDDLQVALDAREKSKAIHSKEQSAKNAFDDQKEAERIVREEKKTKEADEQEILEALEDVSQEAQEAQEANLPAKDEL</sequence>
<keyword evidence="9" id="KW-0106">Calcium</keyword>
<organism evidence="16 17">
    <name type="scientific">Rhizopus stolonifer</name>
    <name type="common">Rhizopus nigricans</name>
    <dbReference type="NCBI Taxonomy" id="4846"/>
    <lineage>
        <taxon>Eukaryota</taxon>
        <taxon>Fungi</taxon>
        <taxon>Fungi incertae sedis</taxon>
        <taxon>Mucoromycota</taxon>
        <taxon>Mucoromycotina</taxon>
        <taxon>Mucoromycetes</taxon>
        <taxon>Mucorales</taxon>
        <taxon>Mucorineae</taxon>
        <taxon>Rhizopodaceae</taxon>
        <taxon>Rhizopus</taxon>
    </lineage>
</organism>
<keyword evidence="17" id="KW-1185">Reference proteome</keyword>
<dbReference type="PROSITE" id="PS00804">
    <property type="entry name" value="CALRETICULIN_2"/>
    <property type="match status" value="1"/>
</dbReference>
<dbReference type="GO" id="GO:0005789">
    <property type="term" value="C:endoplasmic reticulum membrane"/>
    <property type="evidence" value="ECO:0007669"/>
    <property type="project" value="TreeGrafter"/>
</dbReference>
<evidence type="ECO:0000256" key="15">
    <source>
        <dbReference type="SAM" id="Coils"/>
    </source>
</evidence>
<evidence type="ECO:0000313" key="17">
    <source>
        <dbReference type="Proteomes" id="UP000253551"/>
    </source>
</evidence>
<feature type="binding site" evidence="12">
    <location>
        <position position="106"/>
    </location>
    <ligand>
        <name>an alpha-D-glucoside</name>
        <dbReference type="ChEBI" id="CHEBI:22390"/>
    </ligand>
</feature>